<name>A0A4S1DV80_9FLAO</name>
<dbReference type="Pfam" id="PF13302">
    <property type="entry name" value="Acetyltransf_3"/>
    <property type="match status" value="1"/>
</dbReference>
<dbReference type="GO" id="GO:0016747">
    <property type="term" value="F:acyltransferase activity, transferring groups other than amino-acyl groups"/>
    <property type="evidence" value="ECO:0007669"/>
    <property type="project" value="InterPro"/>
</dbReference>
<reference evidence="2 3" key="1">
    <citation type="submission" date="2019-04" db="EMBL/GenBank/DDBJ databases">
        <authorList>
            <person name="Liu A."/>
        </authorList>
    </citation>
    <scope>NUCLEOTIDE SEQUENCE [LARGE SCALE GENOMIC DNA]</scope>
    <source>
        <strain evidence="2 3">RZ03</strain>
    </source>
</reference>
<gene>
    <name evidence="2" type="ORF">EM932_13945</name>
</gene>
<comment type="caution">
    <text evidence="2">The sequence shown here is derived from an EMBL/GenBank/DDBJ whole genome shotgun (WGS) entry which is preliminary data.</text>
</comment>
<accession>A0A4S1DV80</accession>
<sequence>MIITETERLIISKFTIEDASFFLELTNTPNALKYIGDKNLKSVEDAEKYLTNKTIKSYHDFKFGFYKLELKEEKNKPIGTCGLAKRKELDDVDLGFAFLPEYEGRGFGYEASKGVMTLAKQTFKLNKLIAITVPYNKNSIKLLEKLGFACEKTVKPFEDDEELLLFAKNI</sequence>
<dbReference type="PROSITE" id="PS51186">
    <property type="entry name" value="GNAT"/>
    <property type="match status" value="1"/>
</dbReference>
<keyword evidence="2" id="KW-0808">Transferase</keyword>
<proteinExistence type="predicted"/>
<dbReference type="Proteomes" id="UP000307602">
    <property type="component" value="Unassembled WGS sequence"/>
</dbReference>
<dbReference type="InterPro" id="IPR016181">
    <property type="entry name" value="Acyl_CoA_acyltransferase"/>
</dbReference>
<evidence type="ECO:0000313" key="2">
    <source>
        <dbReference type="EMBL" id="TGV01773.1"/>
    </source>
</evidence>
<feature type="domain" description="N-acetyltransferase" evidence="1">
    <location>
        <begin position="9"/>
        <end position="170"/>
    </location>
</feature>
<dbReference type="EMBL" id="SRSO01000020">
    <property type="protein sequence ID" value="TGV01773.1"/>
    <property type="molecule type" value="Genomic_DNA"/>
</dbReference>
<protein>
    <submittedName>
        <fullName evidence="2">N-acetyltransferase</fullName>
    </submittedName>
</protein>
<dbReference type="Gene3D" id="3.40.630.30">
    <property type="match status" value="1"/>
</dbReference>
<dbReference type="RefSeq" id="WP_135877807.1">
    <property type="nucleotide sequence ID" value="NZ_SRSO01000020.1"/>
</dbReference>
<dbReference type="InterPro" id="IPR051531">
    <property type="entry name" value="N-acetyltransferase"/>
</dbReference>
<dbReference type="PANTHER" id="PTHR43792">
    <property type="entry name" value="GNAT FAMILY, PUTATIVE (AFU_ORTHOLOGUE AFUA_3G00765)-RELATED-RELATED"/>
    <property type="match status" value="1"/>
</dbReference>
<dbReference type="PANTHER" id="PTHR43792:SF1">
    <property type="entry name" value="N-ACETYLTRANSFERASE DOMAIN-CONTAINING PROTEIN"/>
    <property type="match status" value="1"/>
</dbReference>
<evidence type="ECO:0000259" key="1">
    <source>
        <dbReference type="PROSITE" id="PS51186"/>
    </source>
</evidence>
<organism evidence="2 3">
    <name type="scientific">Flavivirga rizhaonensis</name>
    <dbReference type="NCBI Taxonomy" id="2559571"/>
    <lineage>
        <taxon>Bacteria</taxon>
        <taxon>Pseudomonadati</taxon>
        <taxon>Bacteroidota</taxon>
        <taxon>Flavobacteriia</taxon>
        <taxon>Flavobacteriales</taxon>
        <taxon>Flavobacteriaceae</taxon>
        <taxon>Flavivirga</taxon>
    </lineage>
</organism>
<dbReference type="OrthoDB" id="9798081at2"/>
<dbReference type="InterPro" id="IPR000182">
    <property type="entry name" value="GNAT_dom"/>
</dbReference>
<keyword evidence="3" id="KW-1185">Reference proteome</keyword>
<evidence type="ECO:0000313" key="3">
    <source>
        <dbReference type="Proteomes" id="UP000307602"/>
    </source>
</evidence>
<dbReference type="SUPFAM" id="SSF55729">
    <property type="entry name" value="Acyl-CoA N-acyltransferases (Nat)"/>
    <property type="match status" value="1"/>
</dbReference>
<dbReference type="AlphaFoldDB" id="A0A4S1DV80"/>